<dbReference type="AlphaFoldDB" id="A0AAD7ENU2"/>
<sequence>MAEQVLTATMSCPDCFKGSVLDREPTGVISEIDGAYFAPGPSDANSGSHRAIILLTDGFGLNLKNPKILADQFALHLACDVWVPDFFAGHPPITESQMKLLPERAGVKLGFFSMLKLVSVVLPSVPSLLITNRSSVVDGQTTSFVKKLQKEKKYDKFGAIGYCFGGGIAGRIGATTSLFDSIVLAHPSVLPDETIKAIKAPTAWAQPEDDMGIKPARLEAIEALYAGRKGQDNFVDYEIKVYKAHGFGARPNFAYPDVKEGFEKAFRQAVDWFDKTIPDTHQVSAALH</sequence>
<reference evidence="2" key="1">
    <citation type="submission" date="2023-03" db="EMBL/GenBank/DDBJ databases">
        <title>Massive genome expansion in bonnet fungi (Mycena s.s.) driven by repeated elements and novel gene families across ecological guilds.</title>
        <authorList>
            <consortium name="Lawrence Berkeley National Laboratory"/>
            <person name="Harder C.B."/>
            <person name="Miyauchi S."/>
            <person name="Viragh M."/>
            <person name="Kuo A."/>
            <person name="Thoen E."/>
            <person name="Andreopoulos B."/>
            <person name="Lu D."/>
            <person name="Skrede I."/>
            <person name="Drula E."/>
            <person name="Henrissat B."/>
            <person name="Morin E."/>
            <person name="Kohler A."/>
            <person name="Barry K."/>
            <person name="LaButti K."/>
            <person name="Morin E."/>
            <person name="Salamov A."/>
            <person name="Lipzen A."/>
            <person name="Mereny Z."/>
            <person name="Hegedus B."/>
            <person name="Baldrian P."/>
            <person name="Stursova M."/>
            <person name="Weitz H."/>
            <person name="Taylor A."/>
            <person name="Grigoriev I.V."/>
            <person name="Nagy L.G."/>
            <person name="Martin F."/>
            <person name="Kauserud H."/>
        </authorList>
    </citation>
    <scope>NUCLEOTIDE SEQUENCE</scope>
    <source>
        <strain evidence="2">CBHHK002</strain>
    </source>
</reference>
<dbReference type="InterPro" id="IPR029058">
    <property type="entry name" value="AB_hydrolase_fold"/>
</dbReference>
<name>A0AAD7ENU2_9AGAR</name>
<evidence type="ECO:0000313" key="3">
    <source>
        <dbReference type="Proteomes" id="UP001218218"/>
    </source>
</evidence>
<evidence type="ECO:0000259" key="1">
    <source>
        <dbReference type="Pfam" id="PF01738"/>
    </source>
</evidence>
<evidence type="ECO:0000313" key="2">
    <source>
        <dbReference type="EMBL" id="KAJ7342470.1"/>
    </source>
</evidence>
<dbReference type="EMBL" id="JARIHO010000025">
    <property type="protein sequence ID" value="KAJ7342470.1"/>
    <property type="molecule type" value="Genomic_DNA"/>
</dbReference>
<dbReference type="PANTHER" id="PTHR17630:SF44">
    <property type="entry name" value="PROTEIN AIM2"/>
    <property type="match status" value="1"/>
</dbReference>
<keyword evidence="3" id="KW-1185">Reference proteome</keyword>
<dbReference type="SUPFAM" id="SSF53474">
    <property type="entry name" value="alpha/beta-Hydrolases"/>
    <property type="match status" value="1"/>
</dbReference>
<feature type="domain" description="Dienelactone hydrolase" evidence="1">
    <location>
        <begin position="48"/>
        <end position="275"/>
    </location>
</feature>
<accession>A0AAD7ENU2</accession>
<dbReference type="Pfam" id="PF01738">
    <property type="entry name" value="DLH"/>
    <property type="match status" value="1"/>
</dbReference>
<protein>
    <recommendedName>
        <fullName evidence="1">Dienelactone hydrolase domain-containing protein</fullName>
    </recommendedName>
</protein>
<gene>
    <name evidence="2" type="ORF">DFH08DRAFT_782889</name>
</gene>
<dbReference type="GO" id="GO:0016787">
    <property type="term" value="F:hydrolase activity"/>
    <property type="evidence" value="ECO:0007669"/>
    <property type="project" value="InterPro"/>
</dbReference>
<dbReference type="Gene3D" id="3.40.50.1820">
    <property type="entry name" value="alpha/beta hydrolase"/>
    <property type="match status" value="1"/>
</dbReference>
<dbReference type="InterPro" id="IPR002925">
    <property type="entry name" value="Dienelactn_hydro"/>
</dbReference>
<dbReference type="PANTHER" id="PTHR17630">
    <property type="entry name" value="DIENELACTONE HYDROLASE"/>
    <property type="match status" value="1"/>
</dbReference>
<dbReference type="Proteomes" id="UP001218218">
    <property type="component" value="Unassembled WGS sequence"/>
</dbReference>
<comment type="caution">
    <text evidence="2">The sequence shown here is derived from an EMBL/GenBank/DDBJ whole genome shotgun (WGS) entry which is preliminary data.</text>
</comment>
<organism evidence="2 3">
    <name type="scientific">Mycena albidolilacea</name>
    <dbReference type="NCBI Taxonomy" id="1033008"/>
    <lineage>
        <taxon>Eukaryota</taxon>
        <taxon>Fungi</taxon>
        <taxon>Dikarya</taxon>
        <taxon>Basidiomycota</taxon>
        <taxon>Agaricomycotina</taxon>
        <taxon>Agaricomycetes</taxon>
        <taxon>Agaricomycetidae</taxon>
        <taxon>Agaricales</taxon>
        <taxon>Marasmiineae</taxon>
        <taxon>Mycenaceae</taxon>
        <taxon>Mycena</taxon>
    </lineage>
</organism>
<proteinExistence type="predicted"/>